<dbReference type="InterPro" id="IPR056740">
    <property type="entry name" value="ILV_EDD_C"/>
</dbReference>
<dbReference type="InterPro" id="IPR050165">
    <property type="entry name" value="DHAD_IlvD/Edd"/>
</dbReference>
<dbReference type="Pfam" id="PF24877">
    <property type="entry name" value="ILV_EDD_C"/>
    <property type="match status" value="1"/>
</dbReference>
<dbReference type="SUPFAM" id="SSF52016">
    <property type="entry name" value="LeuD/IlvD-like"/>
    <property type="match status" value="1"/>
</dbReference>
<dbReference type="Gene3D" id="3.50.30.80">
    <property type="entry name" value="IlvD/EDD C-terminal domain-like"/>
    <property type="match status" value="1"/>
</dbReference>
<dbReference type="PANTHER" id="PTHR21000">
    <property type="entry name" value="DIHYDROXY-ACID DEHYDRATASE DAD"/>
    <property type="match status" value="1"/>
</dbReference>
<gene>
    <name evidence="2" type="ORF">JRO89_XS03G0063800</name>
</gene>
<dbReference type="EMBL" id="JAFEMO010000003">
    <property type="protein sequence ID" value="KAH7573078.1"/>
    <property type="molecule type" value="Genomic_DNA"/>
</dbReference>
<proteinExistence type="predicted"/>
<name>A0ABQ8I8X2_9ROSI</name>
<organism evidence="2 3">
    <name type="scientific">Xanthoceras sorbifolium</name>
    <dbReference type="NCBI Taxonomy" id="99658"/>
    <lineage>
        <taxon>Eukaryota</taxon>
        <taxon>Viridiplantae</taxon>
        <taxon>Streptophyta</taxon>
        <taxon>Embryophyta</taxon>
        <taxon>Tracheophyta</taxon>
        <taxon>Spermatophyta</taxon>
        <taxon>Magnoliopsida</taxon>
        <taxon>eudicotyledons</taxon>
        <taxon>Gunneridae</taxon>
        <taxon>Pentapetalae</taxon>
        <taxon>rosids</taxon>
        <taxon>malvids</taxon>
        <taxon>Sapindales</taxon>
        <taxon>Sapindaceae</taxon>
        <taxon>Xanthoceroideae</taxon>
        <taxon>Xanthoceras</taxon>
    </lineage>
</organism>
<protein>
    <recommendedName>
        <fullName evidence="1">Dihydroxy-acid/6-phosphogluconate dehydratase C-terminal domain-containing protein</fullName>
    </recommendedName>
</protein>
<accession>A0ABQ8I8X2</accession>
<evidence type="ECO:0000313" key="2">
    <source>
        <dbReference type="EMBL" id="KAH7573078.1"/>
    </source>
</evidence>
<dbReference type="PANTHER" id="PTHR21000:SF5">
    <property type="entry name" value="DIHYDROXY-ACID DEHYDRATASE, MITOCHONDRIAL"/>
    <property type="match status" value="1"/>
</dbReference>
<reference evidence="2 3" key="1">
    <citation type="submission" date="2021-02" db="EMBL/GenBank/DDBJ databases">
        <title>Plant Genome Project.</title>
        <authorList>
            <person name="Zhang R.-G."/>
        </authorList>
    </citation>
    <scope>NUCLEOTIDE SEQUENCE [LARGE SCALE GENOMIC DNA]</scope>
    <source>
        <tissue evidence="2">Leaves</tissue>
    </source>
</reference>
<keyword evidence="3" id="KW-1185">Reference proteome</keyword>
<evidence type="ECO:0000259" key="1">
    <source>
        <dbReference type="Pfam" id="PF24877"/>
    </source>
</evidence>
<dbReference type="InterPro" id="IPR042096">
    <property type="entry name" value="Dihydro-acid_dehy_C"/>
</dbReference>
<dbReference type="Proteomes" id="UP000827721">
    <property type="component" value="Unassembled WGS sequence"/>
</dbReference>
<comment type="caution">
    <text evidence="2">The sequence shown here is derived from an EMBL/GenBank/DDBJ whole genome shotgun (WGS) entry which is preliminary data.</text>
</comment>
<evidence type="ECO:0000313" key="3">
    <source>
        <dbReference type="Proteomes" id="UP000827721"/>
    </source>
</evidence>
<sequence length="84" mass="9674">MFLPILRNGILIYFQEGGPIGLIQNGDIINVDVQKRRIDVQLTGEELEQRRRKWTPPPYKVNRGVLYKYIKNVQSASNGCVTDE</sequence>
<feature type="domain" description="Dihydroxy-acid/6-phosphogluconate dehydratase C-terminal" evidence="1">
    <location>
        <begin position="16"/>
        <end position="80"/>
    </location>
</feature>